<dbReference type="SUPFAM" id="SSF55961">
    <property type="entry name" value="Bet v1-like"/>
    <property type="match status" value="1"/>
</dbReference>
<keyword evidence="4" id="KW-1185">Reference proteome</keyword>
<evidence type="ECO:0000256" key="1">
    <source>
        <dbReference type="ARBA" id="ARBA00006817"/>
    </source>
</evidence>
<sequence>MSALTATPDGDRAIIIRRSFNAPPQLIYDCWTVPALLRRWLLGPPGWTMPVCTVDARIGGTYRYEWRKEESGATMGLTGTFTALERPYRLASSELFDEDWTGGPALVEIALEPVAGGTEMIQTITYASGKAREGALFSGMTEGMEAGFQRLDAIAAETPA</sequence>
<reference evidence="3 4" key="1">
    <citation type="submission" date="2016-11" db="EMBL/GenBank/DDBJ databases">
        <authorList>
            <person name="Jaros S."/>
            <person name="Januszkiewicz K."/>
            <person name="Wedrychowicz H."/>
        </authorList>
    </citation>
    <scope>NUCLEOTIDE SEQUENCE [LARGE SCALE GENOMIC DNA]</scope>
    <source>
        <strain evidence="3 4">ATCC 23634</strain>
    </source>
</reference>
<dbReference type="OrthoDB" id="9805228at2"/>
<proteinExistence type="inferred from homology"/>
<dbReference type="EMBL" id="FPKU01000003">
    <property type="protein sequence ID" value="SFZ85815.1"/>
    <property type="molecule type" value="Genomic_DNA"/>
</dbReference>
<accession>A0A1K2I0K6</accession>
<dbReference type="InterPro" id="IPR013538">
    <property type="entry name" value="ASHA1/2-like_C"/>
</dbReference>
<dbReference type="Pfam" id="PF08327">
    <property type="entry name" value="AHSA1"/>
    <property type="match status" value="1"/>
</dbReference>
<name>A0A1K2I0K6_9HYPH</name>
<evidence type="ECO:0000259" key="2">
    <source>
        <dbReference type="Pfam" id="PF08327"/>
    </source>
</evidence>
<dbReference type="AlphaFoldDB" id="A0A1K2I0K6"/>
<dbReference type="RefSeq" id="WP_072344929.1">
    <property type="nucleotide sequence ID" value="NZ_FPKU01000003.1"/>
</dbReference>
<protein>
    <submittedName>
        <fullName evidence="3">Uncharacterized conserved protein YndB, AHSA1/START domain</fullName>
    </submittedName>
</protein>
<feature type="domain" description="Activator of Hsp90 ATPase homologue 1/2-like C-terminal" evidence="2">
    <location>
        <begin position="21"/>
        <end position="155"/>
    </location>
</feature>
<evidence type="ECO:0000313" key="3">
    <source>
        <dbReference type="EMBL" id="SFZ85815.1"/>
    </source>
</evidence>
<dbReference type="STRING" id="665118.SAMN02983003_2987"/>
<dbReference type="Proteomes" id="UP000183447">
    <property type="component" value="Unassembled WGS sequence"/>
</dbReference>
<organism evidence="3 4">
    <name type="scientific">Devosia enhydra</name>
    <dbReference type="NCBI Taxonomy" id="665118"/>
    <lineage>
        <taxon>Bacteria</taxon>
        <taxon>Pseudomonadati</taxon>
        <taxon>Pseudomonadota</taxon>
        <taxon>Alphaproteobacteria</taxon>
        <taxon>Hyphomicrobiales</taxon>
        <taxon>Devosiaceae</taxon>
        <taxon>Devosia</taxon>
    </lineage>
</organism>
<dbReference type="InterPro" id="IPR023393">
    <property type="entry name" value="START-like_dom_sf"/>
</dbReference>
<dbReference type="Gene3D" id="3.30.530.20">
    <property type="match status" value="1"/>
</dbReference>
<comment type="similarity">
    <text evidence="1">Belongs to the AHA1 family.</text>
</comment>
<evidence type="ECO:0000313" key="4">
    <source>
        <dbReference type="Proteomes" id="UP000183447"/>
    </source>
</evidence>
<gene>
    <name evidence="3" type="ORF">SAMN02983003_2987</name>
</gene>